<dbReference type="InterPro" id="IPR029046">
    <property type="entry name" value="LolA/LolB/LppX"/>
</dbReference>
<dbReference type="CDD" id="cd16325">
    <property type="entry name" value="LolA"/>
    <property type="match status" value="1"/>
</dbReference>
<name>A0A840FUQ3_RHOTE</name>
<dbReference type="AlphaFoldDB" id="A0A840FUQ3"/>
<evidence type="ECO:0000256" key="1">
    <source>
        <dbReference type="ARBA" id="ARBA00022729"/>
    </source>
</evidence>
<dbReference type="InterPro" id="IPR004564">
    <property type="entry name" value="OM_lipoprot_carrier_LolA-like"/>
</dbReference>
<dbReference type="Gene3D" id="2.50.20.10">
    <property type="entry name" value="Lipoprotein localisation LolA/LolB/LppX"/>
    <property type="match status" value="1"/>
</dbReference>
<evidence type="ECO:0000313" key="2">
    <source>
        <dbReference type="EMBL" id="MBB4245817.1"/>
    </source>
</evidence>
<reference evidence="2 3" key="1">
    <citation type="submission" date="2020-08" db="EMBL/GenBank/DDBJ databases">
        <title>Genome sequencing of Purple Non-Sulfur Bacteria from various extreme environments.</title>
        <authorList>
            <person name="Mayer M."/>
        </authorList>
    </citation>
    <scope>NUCLEOTIDE SEQUENCE [LARGE SCALE GENOMIC DNA]</scope>
    <source>
        <strain evidence="2 3">2761</strain>
    </source>
</reference>
<keyword evidence="2" id="KW-0449">Lipoprotein</keyword>
<dbReference type="EMBL" id="JACIGE010000001">
    <property type="protein sequence ID" value="MBB4245817.1"/>
    <property type="molecule type" value="Genomic_DNA"/>
</dbReference>
<dbReference type="SUPFAM" id="SSF89392">
    <property type="entry name" value="Prokaryotic lipoproteins and lipoprotein localization factors"/>
    <property type="match status" value="1"/>
</dbReference>
<keyword evidence="1" id="KW-0732">Signal</keyword>
<organism evidence="2 3">
    <name type="scientific">Rhodocyclus tenuis</name>
    <name type="common">Rhodospirillum tenue</name>
    <dbReference type="NCBI Taxonomy" id="1066"/>
    <lineage>
        <taxon>Bacteria</taxon>
        <taxon>Pseudomonadati</taxon>
        <taxon>Pseudomonadota</taxon>
        <taxon>Betaproteobacteria</taxon>
        <taxon>Rhodocyclales</taxon>
        <taxon>Rhodocyclaceae</taxon>
        <taxon>Rhodocyclus</taxon>
    </lineage>
</organism>
<protein>
    <submittedName>
        <fullName evidence="2">Outer membrane lipoprotein-sorting protein</fullName>
    </submittedName>
</protein>
<proteinExistence type="predicted"/>
<keyword evidence="3" id="KW-1185">Reference proteome</keyword>
<sequence length="194" mass="21359">MPDRLLSRTLVVLVLVLLSPLASAGSWGVNDLMQLLAQQKSGRATFTEKKTLSILDRPLESSGELAFTAPDRLEKRTLKPKPETLLLEGDRLTIDQAEKRRISLSLQDHPEVSAFVDSIRATLAGDRAALEKFYTVELSGSADKWQLVLVPSQSRMLAVISRIRIAGAQATVRTIEFEQADGDRSEMTITSVAK</sequence>
<dbReference type="Pfam" id="PF19574">
    <property type="entry name" value="LolA_3"/>
    <property type="match status" value="1"/>
</dbReference>
<dbReference type="OrthoDB" id="5297911at2"/>
<accession>A0A840FUQ3</accession>
<comment type="caution">
    <text evidence="2">The sequence shown here is derived from an EMBL/GenBank/DDBJ whole genome shotgun (WGS) entry which is preliminary data.</text>
</comment>
<evidence type="ECO:0000313" key="3">
    <source>
        <dbReference type="Proteomes" id="UP000587070"/>
    </source>
</evidence>
<dbReference type="Proteomes" id="UP000587070">
    <property type="component" value="Unassembled WGS sequence"/>
</dbReference>
<gene>
    <name evidence="2" type="ORF">GGD90_000166</name>
</gene>
<dbReference type="RefSeq" id="WP_153117030.1">
    <property type="nucleotide sequence ID" value="NZ_JACIGE010000001.1"/>
</dbReference>